<accession>A0ABQ1K278</accession>
<comment type="caution">
    <text evidence="2">The sequence shown here is derived from an EMBL/GenBank/DDBJ whole genome shotgun (WGS) entry which is preliminary data.</text>
</comment>
<evidence type="ECO:0000259" key="1">
    <source>
        <dbReference type="Pfam" id="PF11726"/>
    </source>
</evidence>
<keyword evidence="3" id="KW-1185">Reference proteome</keyword>
<evidence type="ECO:0000313" key="2">
    <source>
        <dbReference type="EMBL" id="GGB82119.1"/>
    </source>
</evidence>
<proteinExistence type="predicted"/>
<dbReference type="Proteomes" id="UP000629025">
    <property type="component" value="Unassembled WGS sequence"/>
</dbReference>
<protein>
    <recommendedName>
        <fullName evidence="1">YagK/YfjJ C-terminal domain-containing protein</fullName>
    </recommendedName>
</protein>
<name>A0ABQ1K278_9GAMM</name>
<gene>
    <name evidence="2" type="primary">yagK</name>
    <name evidence="2" type="ORF">GCM10011352_04920</name>
</gene>
<dbReference type="InterPro" id="IPR057271">
    <property type="entry name" value="YagK_YfjJ_C"/>
</dbReference>
<dbReference type="Pfam" id="PF11726">
    <property type="entry name" value="YagK_YfjJ_C"/>
    <property type="match status" value="1"/>
</dbReference>
<sequence>MWLQGTLTTMEFTMLKKRVPNNHNLTLWAEPQYQGLNVNTNHDLVSEYLSKLWRVIDASVREYPRTFAVLVELHCDLPTQEIATCNMVMQDFKDELDALIADYMKRRAETGKRVYSSSVRWVWAREQKNSHVPHFHVLLLFNQDVFFELGEFHADSGSLMAMIRNAWYAALGIPPELKRGLIHVPLNAEYQLKPSNQYAALPGLFAHASYMCKAETKPFGQRLQCFGGSRN</sequence>
<evidence type="ECO:0000313" key="3">
    <source>
        <dbReference type="Proteomes" id="UP000629025"/>
    </source>
</evidence>
<dbReference type="EMBL" id="BMIJ01000001">
    <property type="protein sequence ID" value="GGB82119.1"/>
    <property type="molecule type" value="Genomic_DNA"/>
</dbReference>
<feature type="domain" description="YagK/YfjJ C-terminal" evidence="1">
    <location>
        <begin position="60"/>
        <end position="229"/>
    </location>
</feature>
<reference evidence="3" key="1">
    <citation type="journal article" date="2019" name="Int. J. Syst. Evol. Microbiol.">
        <title>The Global Catalogue of Microorganisms (GCM) 10K type strain sequencing project: providing services to taxonomists for standard genome sequencing and annotation.</title>
        <authorList>
            <consortium name="The Broad Institute Genomics Platform"/>
            <consortium name="The Broad Institute Genome Sequencing Center for Infectious Disease"/>
            <person name="Wu L."/>
            <person name="Ma J."/>
        </authorList>
    </citation>
    <scope>NUCLEOTIDE SEQUENCE [LARGE SCALE GENOMIC DNA]</scope>
    <source>
        <strain evidence="3">CGMCC 1.15341</strain>
    </source>
</reference>
<organism evidence="2 3">
    <name type="scientific">Marinobacterium zhoushanense</name>
    <dbReference type="NCBI Taxonomy" id="1679163"/>
    <lineage>
        <taxon>Bacteria</taxon>
        <taxon>Pseudomonadati</taxon>
        <taxon>Pseudomonadota</taxon>
        <taxon>Gammaproteobacteria</taxon>
        <taxon>Oceanospirillales</taxon>
        <taxon>Oceanospirillaceae</taxon>
        <taxon>Marinobacterium</taxon>
    </lineage>
</organism>